<dbReference type="AlphaFoldDB" id="A0A397VPY3"/>
<comment type="caution">
    <text evidence="1">The sequence shown here is derived from an EMBL/GenBank/DDBJ whole genome shotgun (WGS) entry which is preliminary data.</text>
</comment>
<organism evidence="1 2">
    <name type="scientific">Gigaspora rosea</name>
    <dbReference type="NCBI Taxonomy" id="44941"/>
    <lineage>
        <taxon>Eukaryota</taxon>
        <taxon>Fungi</taxon>
        <taxon>Fungi incertae sedis</taxon>
        <taxon>Mucoromycota</taxon>
        <taxon>Glomeromycotina</taxon>
        <taxon>Glomeromycetes</taxon>
        <taxon>Diversisporales</taxon>
        <taxon>Gigasporaceae</taxon>
        <taxon>Gigaspora</taxon>
    </lineage>
</organism>
<dbReference type="EMBL" id="QKWP01000280">
    <property type="protein sequence ID" value="RIB23069.1"/>
    <property type="molecule type" value="Genomic_DNA"/>
</dbReference>
<reference evidence="1 2" key="1">
    <citation type="submission" date="2018-06" db="EMBL/GenBank/DDBJ databases">
        <title>Comparative genomics reveals the genomic features of Rhizophagus irregularis, R. cerebriforme, R. diaphanum and Gigaspora rosea, and their symbiotic lifestyle signature.</title>
        <authorList>
            <person name="Morin E."/>
            <person name="San Clemente H."/>
            <person name="Chen E.C.H."/>
            <person name="De La Providencia I."/>
            <person name="Hainaut M."/>
            <person name="Kuo A."/>
            <person name="Kohler A."/>
            <person name="Murat C."/>
            <person name="Tang N."/>
            <person name="Roy S."/>
            <person name="Loubradou J."/>
            <person name="Henrissat B."/>
            <person name="Grigoriev I.V."/>
            <person name="Corradi N."/>
            <person name="Roux C."/>
            <person name="Martin F.M."/>
        </authorList>
    </citation>
    <scope>NUCLEOTIDE SEQUENCE [LARGE SCALE GENOMIC DNA]</scope>
    <source>
        <strain evidence="1 2">DAOM 194757</strain>
    </source>
</reference>
<keyword evidence="2" id="KW-1185">Reference proteome</keyword>
<accession>A0A397VPY3</accession>
<evidence type="ECO:0000313" key="2">
    <source>
        <dbReference type="Proteomes" id="UP000266673"/>
    </source>
</evidence>
<protein>
    <submittedName>
        <fullName evidence="1">Uncharacterized protein</fullName>
    </submittedName>
</protein>
<dbReference type="Proteomes" id="UP000266673">
    <property type="component" value="Unassembled WGS sequence"/>
</dbReference>
<evidence type="ECO:0000313" key="1">
    <source>
        <dbReference type="EMBL" id="RIB23069.1"/>
    </source>
</evidence>
<proteinExistence type="predicted"/>
<dbReference type="OrthoDB" id="2416135at2759"/>
<gene>
    <name evidence="1" type="ORF">C2G38_2172334</name>
</gene>
<name>A0A397VPY3_9GLOM</name>
<dbReference type="STRING" id="44941.A0A397VPY3"/>
<sequence>MDFEIPTLSSATEITGSDHKILTTSWKTMLKKWGNAKAKKWQKRRKVYKYDKMEEEDWLNFGRHIETELQKYKERIMTCRDSVCQDFDPLPFKPPSDTTEIILEIEEIRSQLIKFTEVEIKKINTEDLLLKREETIKKLKETKKMFWTARNIENNNEQNARIKYYTERRYNDMKENTTRMINSILNKRTDKVNWEKICTLEDVIVEEDKIKTAAKQHFQTWTGKNPTNMEHWEEWSKYYEAKDIPKGIYDDLIKDIDDEELNQTITKSPNQKATGPTNTSNEMLKNILAGPRKILENTRPITLIEHAQKILTKILTTRPARILTISNVLSPWNFAALPQQSTMQLMNNLINIIEDAEINKQELWLLAQDMSKALTQYIFH</sequence>